<feature type="domain" description="Flagellar hook protein FlgE D2" evidence="6">
    <location>
        <begin position="124"/>
        <end position="232"/>
    </location>
</feature>
<evidence type="ECO:0000313" key="8">
    <source>
        <dbReference type="Proteomes" id="UP000054926"/>
    </source>
</evidence>
<keyword evidence="7" id="KW-0969">Cilium</keyword>
<evidence type="ECO:0000313" key="7">
    <source>
        <dbReference type="EMBL" id="KTD69076.1"/>
    </source>
</evidence>
<evidence type="ECO:0000259" key="6">
    <source>
        <dbReference type="Pfam" id="PF07559"/>
    </source>
</evidence>
<keyword evidence="3 4" id="KW-0975">Bacterial flagellum</keyword>
<dbReference type="SUPFAM" id="SSF117143">
    <property type="entry name" value="Flagellar hook protein flgE"/>
    <property type="match status" value="1"/>
</dbReference>
<evidence type="ECO:0000256" key="3">
    <source>
        <dbReference type="ARBA" id="ARBA00023143"/>
    </source>
</evidence>
<dbReference type="PATRIC" id="fig|947033.5.peg.2371"/>
<dbReference type="PANTHER" id="PTHR30435:SF19">
    <property type="entry name" value="FLAGELLAR BASAL-BODY ROD PROTEIN FLGG"/>
    <property type="match status" value="1"/>
</dbReference>
<protein>
    <submittedName>
        <fullName evidence="7">Flagellar hook protein FlgE</fullName>
    </submittedName>
</protein>
<dbReference type="InterPro" id="IPR020013">
    <property type="entry name" value="Flagellar_FlgE/F/G"/>
</dbReference>
<reference evidence="7 8" key="1">
    <citation type="submission" date="2015-11" db="EMBL/GenBank/DDBJ databases">
        <title>Genomic analysis of 38 Legionella species identifies large and diverse effector repertoires.</title>
        <authorList>
            <person name="Burstein D."/>
            <person name="Amaro F."/>
            <person name="Zusman T."/>
            <person name="Lifshitz Z."/>
            <person name="Cohen O."/>
            <person name="Gilbert J.A."/>
            <person name="Pupko T."/>
            <person name="Shuman H.A."/>
            <person name="Segal G."/>
        </authorList>
    </citation>
    <scope>NUCLEOTIDE SEQUENCE [LARGE SCALE GENOMIC DNA]</scope>
    <source>
        <strain evidence="7 8">IMVS3376</strain>
    </source>
</reference>
<dbReference type="GO" id="GO:0071978">
    <property type="term" value="P:bacterial-type flagellum-dependent swarming motility"/>
    <property type="evidence" value="ECO:0007669"/>
    <property type="project" value="TreeGrafter"/>
</dbReference>
<evidence type="ECO:0000256" key="1">
    <source>
        <dbReference type="ARBA" id="ARBA00004117"/>
    </source>
</evidence>
<accession>A0A0W0ZJC6</accession>
<feature type="signal peptide" evidence="5">
    <location>
        <begin position="1"/>
        <end position="20"/>
    </location>
</feature>
<dbReference type="RefSeq" id="WP_058511031.1">
    <property type="nucleotide sequence ID" value="NZ_DAIOMV010000019.1"/>
</dbReference>
<keyword evidence="7" id="KW-0966">Cell projection</keyword>
<dbReference type="PANTHER" id="PTHR30435">
    <property type="entry name" value="FLAGELLAR PROTEIN"/>
    <property type="match status" value="1"/>
</dbReference>
<evidence type="ECO:0000256" key="2">
    <source>
        <dbReference type="ARBA" id="ARBA00009677"/>
    </source>
</evidence>
<dbReference type="Pfam" id="PF07559">
    <property type="entry name" value="FlgE_D2"/>
    <property type="match status" value="1"/>
</dbReference>
<dbReference type="InterPro" id="IPR011491">
    <property type="entry name" value="FlgE_D2"/>
</dbReference>
<keyword evidence="7" id="KW-0282">Flagellum</keyword>
<dbReference type="AlphaFoldDB" id="A0A0W0ZJC6"/>
<keyword evidence="5" id="KW-0732">Signal</keyword>
<comment type="caution">
    <text evidence="7">The sequence shown here is derived from an EMBL/GenBank/DDBJ whole genome shotgun (WGS) entry which is preliminary data.</text>
</comment>
<sequence>MSLKSILIAAALIVSSQAHADNMFQLTKKSVTVNQCPLRATGNVFDLALFNPGYFVVSSGKKDSELLFTRFGSLSLDANAYLRTDLGAYLLGMTKRADPKHLSKIKIPTKNLAPKATSNVKIGANLPATASEGDDYVTSSTLFDSISNTYVLTVKLARIGTGIWIARVFVDNVAVDEGRLQFNERGILSKQTGLRHVQWPTDYGIQEFKINFKESTQYATPFSVFLVKQDGYGVGVLQTVMVTLDGEFNLLYSNGISRVLKNRTAIALFTNPSYLESLVNHLYRPTEKSGSPRLHWINSEHAVLSGYLEEEPCLAH</sequence>
<evidence type="ECO:0000256" key="5">
    <source>
        <dbReference type="SAM" id="SignalP"/>
    </source>
</evidence>
<evidence type="ECO:0000256" key="4">
    <source>
        <dbReference type="RuleBase" id="RU362116"/>
    </source>
</evidence>
<comment type="subcellular location">
    <subcellularLocation>
        <location evidence="1 4">Bacterial flagellum basal body</location>
    </subcellularLocation>
</comment>
<dbReference type="Gene3D" id="2.60.98.20">
    <property type="entry name" value="Flagellar hook protein FlgE"/>
    <property type="match status" value="1"/>
</dbReference>
<dbReference type="OrthoDB" id="9804559at2"/>
<dbReference type="GO" id="GO:0009425">
    <property type="term" value="C:bacterial-type flagellum basal body"/>
    <property type="evidence" value="ECO:0007669"/>
    <property type="project" value="UniProtKB-SubCell"/>
</dbReference>
<proteinExistence type="inferred from homology"/>
<dbReference type="STRING" id="947033.Lste_2234"/>
<dbReference type="Proteomes" id="UP000054926">
    <property type="component" value="Unassembled WGS sequence"/>
</dbReference>
<dbReference type="InterPro" id="IPR037058">
    <property type="entry name" value="Falgellar_hook_FlgE_sf"/>
</dbReference>
<dbReference type="NCBIfam" id="TIGR03506">
    <property type="entry name" value="FlgEFG_subfam"/>
    <property type="match status" value="1"/>
</dbReference>
<dbReference type="EMBL" id="LNYY01000019">
    <property type="protein sequence ID" value="KTD69076.1"/>
    <property type="molecule type" value="Genomic_DNA"/>
</dbReference>
<feature type="chain" id="PRO_5006918753" evidence="5">
    <location>
        <begin position="21"/>
        <end position="316"/>
    </location>
</feature>
<gene>
    <name evidence="7" type="primary">flgE_2</name>
    <name evidence="7" type="ORF">Lste_2234</name>
</gene>
<comment type="similarity">
    <text evidence="2 4">Belongs to the flagella basal body rod proteins family.</text>
</comment>
<name>A0A0W0ZJC6_9GAMM</name>
<dbReference type="InterPro" id="IPR037925">
    <property type="entry name" value="FlgE/F/G-like"/>
</dbReference>
<keyword evidence="8" id="KW-1185">Reference proteome</keyword>
<organism evidence="7 8">
    <name type="scientific">Legionella steelei</name>
    <dbReference type="NCBI Taxonomy" id="947033"/>
    <lineage>
        <taxon>Bacteria</taxon>
        <taxon>Pseudomonadati</taxon>
        <taxon>Pseudomonadota</taxon>
        <taxon>Gammaproteobacteria</taxon>
        <taxon>Legionellales</taxon>
        <taxon>Legionellaceae</taxon>
        <taxon>Legionella</taxon>
    </lineage>
</organism>